<gene>
    <name evidence="1" type="ORF">BDR25DRAFT_361014</name>
</gene>
<sequence>MSSGVNGDCRDGVPGITTRSHQMKFNHSFGFRRIGHIWLSPAPSEIINGSLVFSTITIRNTNNGRTGTKVVAYNCSLEAHLKKTVLSPAKSKSRHFSYTKDIELTDWLFQHLKFVDERRPCALQLIQDKERSDQVPNEVFAITGFAKCRDRPPNQENLAYMPLLTSEQLRNLPSIVHSDSNFRMHAP</sequence>
<evidence type="ECO:0000313" key="1">
    <source>
        <dbReference type="EMBL" id="KAF2465113.1"/>
    </source>
</evidence>
<dbReference type="EMBL" id="MU003532">
    <property type="protein sequence ID" value="KAF2465113.1"/>
    <property type="molecule type" value="Genomic_DNA"/>
</dbReference>
<accession>A0ACB6QES0</accession>
<comment type="caution">
    <text evidence="1">The sequence shown here is derived from an EMBL/GenBank/DDBJ whole genome shotgun (WGS) entry which is preliminary data.</text>
</comment>
<dbReference type="Proteomes" id="UP000799755">
    <property type="component" value="Unassembled WGS sequence"/>
</dbReference>
<reference evidence="1" key="1">
    <citation type="journal article" date="2020" name="Stud. Mycol.">
        <title>101 Dothideomycetes genomes: a test case for predicting lifestyles and emergence of pathogens.</title>
        <authorList>
            <person name="Haridas S."/>
            <person name="Albert R."/>
            <person name="Binder M."/>
            <person name="Bloem J."/>
            <person name="Labutti K."/>
            <person name="Salamov A."/>
            <person name="Andreopoulos B."/>
            <person name="Baker S."/>
            <person name="Barry K."/>
            <person name="Bills G."/>
            <person name="Bluhm B."/>
            <person name="Cannon C."/>
            <person name="Castanera R."/>
            <person name="Culley D."/>
            <person name="Daum C."/>
            <person name="Ezra D."/>
            <person name="Gonzalez J."/>
            <person name="Henrissat B."/>
            <person name="Kuo A."/>
            <person name="Liang C."/>
            <person name="Lipzen A."/>
            <person name="Lutzoni F."/>
            <person name="Magnuson J."/>
            <person name="Mondo S."/>
            <person name="Nolan M."/>
            <person name="Ohm R."/>
            <person name="Pangilinan J."/>
            <person name="Park H.-J."/>
            <person name="Ramirez L."/>
            <person name="Alfaro M."/>
            <person name="Sun H."/>
            <person name="Tritt A."/>
            <person name="Yoshinaga Y."/>
            <person name="Zwiers L.-H."/>
            <person name="Turgeon B."/>
            <person name="Goodwin S."/>
            <person name="Spatafora J."/>
            <person name="Crous P."/>
            <person name="Grigoriev I."/>
        </authorList>
    </citation>
    <scope>NUCLEOTIDE SEQUENCE</scope>
    <source>
        <strain evidence="1">ATCC 200398</strain>
    </source>
</reference>
<organism evidence="1 2">
    <name type="scientific">Lindgomyces ingoldianus</name>
    <dbReference type="NCBI Taxonomy" id="673940"/>
    <lineage>
        <taxon>Eukaryota</taxon>
        <taxon>Fungi</taxon>
        <taxon>Dikarya</taxon>
        <taxon>Ascomycota</taxon>
        <taxon>Pezizomycotina</taxon>
        <taxon>Dothideomycetes</taxon>
        <taxon>Pleosporomycetidae</taxon>
        <taxon>Pleosporales</taxon>
        <taxon>Lindgomycetaceae</taxon>
        <taxon>Lindgomyces</taxon>
    </lineage>
</organism>
<evidence type="ECO:0000313" key="2">
    <source>
        <dbReference type="Proteomes" id="UP000799755"/>
    </source>
</evidence>
<protein>
    <submittedName>
        <fullName evidence="1">Uncharacterized protein</fullName>
    </submittedName>
</protein>
<proteinExistence type="predicted"/>
<name>A0ACB6QES0_9PLEO</name>
<keyword evidence="2" id="KW-1185">Reference proteome</keyword>